<evidence type="ECO:0000313" key="4">
    <source>
        <dbReference type="Proteomes" id="UP000016662"/>
    </source>
</evidence>
<dbReference type="InterPro" id="IPR006076">
    <property type="entry name" value="FAD-dep_OxRdtase"/>
</dbReference>
<name>U2K8H2_9FIRM</name>
<feature type="domain" description="FAD dependent oxidoreductase" evidence="2">
    <location>
        <begin position="8"/>
        <end position="353"/>
    </location>
</feature>
<reference evidence="3 4" key="1">
    <citation type="submission" date="2013-07" db="EMBL/GenBank/DDBJ databases">
        <authorList>
            <person name="Weinstock G."/>
            <person name="Sodergren E."/>
            <person name="Wylie T."/>
            <person name="Fulton L."/>
            <person name="Fulton R."/>
            <person name="Fronick C."/>
            <person name="O'Laughlin M."/>
            <person name="Godfrey J."/>
            <person name="Miner T."/>
            <person name="Herter B."/>
            <person name="Appelbaum E."/>
            <person name="Cordes M."/>
            <person name="Lek S."/>
            <person name="Wollam A."/>
            <person name="Pepin K.H."/>
            <person name="Palsikar V.B."/>
            <person name="Mitreva M."/>
            <person name="Wilson R.K."/>
        </authorList>
    </citation>
    <scope>NUCLEOTIDE SEQUENCE [LARGE SCALE GENOMIC DNA]</scope>
    <source>
        <strain evidence="3 4">ATCC 27760</strain>
    </source>
</reference>
<dbReference type="GO" id="GO:0005737">
    <property type="term" value="C:cytoplasm"/>
    <property type="evidence" value="ECO:0007669"/>
    <property type="project" value="TreeGrafter"/>
</dbReference>
<dbReference type="PANTHER" id="PTHR13847:SF287">
    <property type="entry name" value="FAD-DEPENDENT OXIDOREDUCTASE DOMAIN-CONTAINING PROTEIN 1"/>
    <property type="match status" value="1"/>
</dbReference>
<dbReference type="STRING" id="411473.RUMCAL_01895"/>
<proteinExistence type="predicted"/>
<dbReference type="PATRIC" id="fig|411473.3.peg.1556"/>
<dbReference type="Proteomes" id="UP000016662">
    <property type="component" value="Unassembled WGS sequence"/>
</dbReference>
<dbReference type="GeneID" id="93691993"/>
<evidence type="ECO:0000259" key="2">
    <source>
        <dbReference type="Pfam" id="PF01266"/>
    </source>
</evidence>
<dbReference type="Gene3D" id="3.50.50.60">
    <property type="entry name" value="FAD/NAD(P)-binding domain"/>
    <property type="match status" value="1"/>
</dbReference>
<dbReference type="EMBL" id="AWVF01000235">
    <property type="protein sequence ID" value="ERJ94811.1"/>
    <property type="molecule type" value="Genomic_DNA"/>
</dbReference>
<dbReference type="PROSITE" id="PS51257">
    <property type="entry name" value="PROKAR_LIPOPROTEIN"/>
    <property type="match status" value="1"/>
</dbReference>
<dbReference type="eggNOG" id="COG0665">
    <property type="taxonomic scope" value="Bacteria"/>
</dbReference>
<protein>
    <submittedName>
        <fullName evidence="3">FAD dependent oxidoreductase</fullName>
    </submittedName>
</protein>
<dbReference type="SUPFAM" id="SSF51905">
    <property type="entry name" value="FAD/NAD(P)-binding domain"/>
    <property type="match status" value="1"/>
</dbReference>
<dbReference type="PRINTS" id="PR00411">
    <property type="entry name" value="PNDRDTASEI"/>
</dbReference>
<organism evidence="3 4">
    <name type="scientific">Ruminococcus callidus ATCC 27760</name>
    <dbReference type="NCBI Taxonomy" id="411473"/>
    <lineage>
        <taxon>Bacteria</taxon>
        <taxon>Bacillati</taxon>
        <taxon>Bacillota</taxon>
        <taxon>Clostridia</taxon>
        <taxon>Eubacteriales</taxon>
        <taxon>Oscillospiraceae</taxon>
        <taxon>Ruminococcus</taxon>
    </lineage>
</organism>
<accession>U2K8H2</accession>
<keyword evidence="1" id="KW-0560">Oxidoreductase</keyword>
<gene>
    <name evidence="3" type="ORF">RUMCAL_01895</name>
</gene>
<sequence length="377" mass="40948">MLEKREADVIIIGGGIMGCATAYRLAKRGVDVLVLEKKEIGNGGSCRNAGGVRQSARDPKELPLAMYAVQNIWPQLSEELGVDVEYHQGGNLRLGLTDKDIKVLENHTAKSTKLGLEVEMISGDEARKLCPYMSEEVVAASWCPSDGHANPLKATLGFYRKALQLGVTFVTGVKVMALEKVKGRIRKVITDDGVYEADQILLCAGYESRRIANTVGIDAPVERQFNEVLVTEAQPKMFDIMLGVAGGEFYGHQSEHGSFVLGGNSGLQAFTSNNDNFVTNSLTAPCISRGIIKYFPILENVKVVRTWSGWYDQCIDVLPVIDNIKEVPGLTVAFGFSGHGFGISPAVSIAVSELMLDGKSTTIDISQLTYDRFHAKG</sequence>
<dbReference type="RefSeq" id="WP_021683392.1">
    <property type="nucleotide sequence ID" value="NZ_KI260480.1"/>
</dbReference>
<dbReference type="Gene3D" id="3.30.9.10">
    <property type="entry name" value="D-Amino Acid Oxidase, subunit A, domain 2"/>
    <property type="match status" value="1"/>
</dbReference>
<evidence type="ECO:0000256" key="1">
    <source>
        <dbReference type="ARBA" id="ARBA00023002"/>
    </source>
</evidence>
<dbReference type="OrthoDB" id="9801699at2"/>
<dbReference type="GO" id="GO:0016491">
    <property type="term" value="F:oxidoreductase activity"/>
    <property type="evidence" value="ECO:0007669"/>
    <property type="project" value="UniProtKB-KW"/>
</dbReference>
<dbReference type="AlphaFoldDB" id="U2K8H2"/>
<dbReference type="HOGENOM" id="CLU_007884_4_1_9"/>
<keyword evidence="4" id="KW-1185">Reference proteome</keyword>
<dbReference type="PANTHER" id="PTHR13847">
    <property type="entry name" value="SARCOSINE DEHYDROGENASE-RELATED"/>
    <property type="match status" value="1"/>
</dbReference>
<comment type="caution">
    <text evidence="3">The sequence shown here is derived from an EMBL/GenBank/DDBJ whole genome shotgun (WGS) entry which is preliminary data.</text>
</comment>
<dbReference type="Pfam" id="PF01266">
    <property type="entry name" value="DAO"/>
    <property type="match status" value="1"/>
</dbReference>
<evidence type="ECO:0000313" key="3">
    <source>
        <dbReference type="EMBL" id="ERJ94811.1"/>
    </source>
</evidence>
<dbReference type="InterPro" id="IPR036188">
    <property type="entry name" value="FAD/NAD-bd_sf"/>
</dbReference>